<dbReference type="InParanoid" id="A0A2P5FJM6"/>
<dbReference type="AlphaFoldDB" id="A0A2P5FJM6"/>
<sequence>KKKKKKKKLPVNQTQIQIPPYKSVTPQHHHHRASIDSRNKQITTEPSPPDQNCRTTANRKPVVCSHRRPPRITSTTADTLANSGEIPEKKKNKTKKKERREIHRFANLSNPNSTSQDTSSPVLSMPNKTKPQPHR</sequence>
<keyword evidence="3" id="KW-1185">Reference proteome</keyword>
<gene>
    <name evidence="2" type="ORF">TorRG33x02_063150</name>
</gene>
<proteinExistence type="predicted"/>
<feature type="compositionally biased region" description="Polar residues" evidence="1">
    <location>
        <begin position="107"/>
        <end position="135"/>
    </location>
</feature>
<comment type="caution">
    <text evidence="2">The sequence shown here is derived from an EMBL/GenBank/DDBJ whole genome shotgun (WGS) entry which is preliminary data.</text>
</comment>
<reference evidence="3" key="1">
    <citation type="submission" date="2016-06" db="EMBL/GenBank/DDBJ databases">
        <title>Parallel loss of symbiosis genes in relatives of nitrogen-fixing non-legume Parasponia.</title>
        <authorList>
            <person name="Van Velzen R."/>
            <person name="Holmer R."/>
            <person name="Bu F."/>
            <person name="Rutten L."/>
            <person name="Van Zeijl A."/>
            <person name="Liu W."/>
            <person name="Santuari L."/>
            <person name="Cao Q."/>
            <person name="Sharma T."/>
            <person name="Shen D."/>
            <person name="Roswanjaya Y."/>
            <person name="Wardhani T."/>
            <person name="Kalhor M.S."/>
            <person name="Jansen J."/>
            <person name="Van den Hoogen J."/>
            <person name="Gungor B."/>
            <person name="Hartog M."/>
            <person name="Hontelez J."/>
            <person name="Verver J."/>
            <person name="Yang W.-C."/>
            <person name="Schijlen E."/>
            <person name="Repin R."/>
            <person name="Schilthuizen M."/>
            <person name="Schranz E."/>
            <person name="Heidstra R."/>
            <person name="Miyata K."/>
            <person name="Fedorova E."/>
            <person name="Kohlen W."/>
            <person name="Bisseling T."/>
            <person name="Smit S."/>
            <person name="Geurts R."/>
        </authorList>
    </citation>
    <scope>NUCLEOTIDE SEQUENCE [LARGE SCALE GENOMIC DNA]</scope>
    <source>
        <strain evidence="3">cv. RG33-2</strain>
    </source>
</reference>
<organism evidence="2 3">
    <name type="scientific">Trema orientale</name>
    <name type="common">Charcoal tree</name>
    <name type="synonym">Celtis orientalis</name>
    <dbReference type="NCBI Taxonomy" id="63057"/>
    <lineage>
        <taxon>Eukaryota</taxon>
        <taxon>Viridiplantae</taxon>
        <taxon>Streptophyta</taxon>
        <taxon>Embryophyta</taxon>
        <taxon>Tracheophyta</taxon>
        <taxon>Spermatophyta</taxon>
        <taxon>Magnoliopsida</taxon>
        <taxon>eudicotyledons</taxon>
        <taxon>Gunneridae</taxon>
        <taxon>Pentapetalae</taxon>
        <taxon>rosids</taxon>
        <taxon>fabids</taxon>
        <taxon>Rosales</taxon>
        <taxon>Cannabaceae</taxon>
        <taxon>Trema</taxon>
    </lineage>
</organism>
<dbReference type="Proteomes" id="UP000237000">
    <property type="component" value="Unassembled WGS sequence"/>
</dbReference>
<feature type="non-terminal residue" evidence="2">
    <location>
        <position position="1"/>
    </location>
</feature>
<evidence type="ECO:0000313" key="2">
    <source>
        <dbReference type="EMBL" id="PON98000.1"/>
    </source>
</evidence>
<evidence type="ECO:0000256" key="1">
    <source>
        <dbReference type="SAM" id="MobiDB-lite"/>
    </source>
</evidence>
<feature type="region of interest" description="Disordered" evidence="1">
    <location>
        <begin position="1"/>
        <end position="135"/>
    </location>
</feature>
<feature type="compositionally biased region" description="Polar residues" evidence="1">
    <location>
        <begin position="40"/>
        <end position="58"/>
    </location>
</feature>
<feature type="compositionally biased region" description="Polar residues" evidence="1">
    <location>
        <begin position="72"/>
        <end position="82"/>
    </location>
</feature>
<accession>A0A2P5FJM6</accession>
<protein>
    <submittedName>
        <fullName evidence="2">Uncharacterized protein</fullName>
    </submittedName>
</protein>
<name>A0A2P5FJM6_TREOI</name>
<dbReference type="EMBL" id="JXTC01000028">
    <property type="protein sequence ID" value="PON98000.1"/>
    <property type="molecule type" value="Genomic_DNA"/>
</dbReference>
<evidence type="ECO:0000313" key="3">
    <source>
        <dbReference type="Proteomes" id="UP000237000"/>
    </source>
</evidence>